<keyword evidence="5" id="KW-1185">Reference proteome</keyword>
<feature type="region of interest" description="Disordered" evidence="1">
    <location>
        <begin position="93"/>
        <end position="116"/>
    </location>
</feature>
<dbReference type="InterPro" id="IPR050309">
    <property type="entry name" value="Type-B_Carboxylest/Lipase"/>
</dbReference>
<evidence type="ECO:0000259" key="3">
    <source>
        <dbReference type="Pfam" id="PF00135"/>
    </source>
</evidence>
<dbReference type="SUPFAM" id="SSF53474">
    <property type="entry name" value="alpha/beta-Hydrolases"/>
    <property type="match status" value="1"/>
</dbReference>
<feature type="signal peptide" evidence="2">
    <location>
        <begin position="1"/>
        <end position="34"/>
    </location>
</feature>
<proteinExistence type="predicted"/>
<evidence type="ECO:0000313" key="4">
    <source>
        <dbReference type="EMBL" id="GAC69863.1"/>
    </source>
</evidence>
<comment type="caution">
    <text evidence="4">The sequence shown here is derived from an EMBL/GenBank/DDBJ whole genome shotgun (WGS) entry which is preliminary data.</text>
</comment>
<dbReference type="STRING" id="1223545.GS4_28_01110"/>
<feature type="domain" description="Carboxylesterase type B" evidence="3">
    <location>
        <begin position="48"/>
        <end position="536"/>
    </location>
</feature>
<name>M0QMT8_9ACTN</name>
<gene>
    <name evidence="4" type="ORF">GS4_28_01110</name>
</gene>
<organism evidence="4 5">
    <name type="scientific">Gordonia soli NBRC 108243</name>
    <dbReference type="NCBI Taxonomy" id="1223545"/>
    <lineage>
        <taxon>Bacteria</taxon>
        <taxon>Bacillati</taxon>
        <taxon>Actinomycetota</taxon>
        <taxon>Actinomycetes</taxon>
        <taxon>Mycobacteriales</taxon>
        <taxon>Gordoniaceae</taxon>
        <taxon>Gordonia</taxon>
    </lineage>
</organism>
<evidence type="ECO:0000256" key="2">
    <source>
        <dbReference type="SAM" id="SignalP"/>
    </source>
</evidence>
<feature type="chain" id="PRO_5004003981" evidence="2">
    <location>
        <begin position="35"/>
        <end position="538"/>
    </location>
</feature>
<dbReference type="EMBL" id="BANX01000028">
    <property type="protein sequence ID" value="GAC69863.1"/>
    <property type="molecule type" value="Genomic_DNA"/>
</dbReference>
<dbReference type="AlphaFoldDB" id="M0QMT8"/>
<evidence type="ECO:0000256" key="1">
    <source>
        <dbReference type="SAM" id="MobiDB-lite"/>
    </source>
</evidence>
<protein>
    <submittedName>
        <fullName evidence="4">Putative carboxylesterase</fullName>
    </submittedName>
</protein>
<evidence type="ECO:0000313" key="5">
    <source>
        <dbReference type="Proteomes" id="UP000011666"/>
    </source>
</evidence>
<dbReference type="InterPro" id="IPR002018">
    <property type="entry name" value="CarbesteraseB"/>
</dbReference>
<accession>M0QMT8</accession>
<dbReference type="OrthoDB" id="3199405at2"/>
<dbReference type="Proteomes" id="UP000011666">
    <property type="component" value="Unassembled WGS sequence"/>
</dbReference>
<reference evidence="4 5" key="1">
    <citation type="submission" date="2013-01" db="EMBL/GenBank/DDBJ databases">
        <title>Whole genome shotgun sequence of Gordonia soli NBRC 108243.</title>
        <authorList>
            <person name="Isaki-Nakamura S."/>
            <person name="Hosoyama A."/>
            <person name="Tsuchikane K."/>
            <person name="Ando Y."/>
            <person name="Baba S."/>
            <person name="Ohji S."/>
            <person name="Hamada M."/>
            <person name="Tamura T."/>
            <person name="Yamazoe A."/>
            <person name="Yamazaki S."/>
            <person name="Fujita N."/>
        </authorList>
    </citation>
    <scope>NUCLEOTIDE SEQUENCE [LARGE SCALE GENOMIC DNA]</scope>
    <source>
        <strain evidence="4 5">NBRC 108243</strain>
    </source>
</reference>
<dbReference type="Gene3D" id="3.40.50.1820">
    <property type="entry name" value="alpha/beta hydrolase"/>
    <property type="match status" value="1"/>
</dbReference>
<sequence length="538" mass="56892">MGNYVYGGCMIVRRTIPILSVALALALSVVTGCAASDSAPQPAPLETSTSSGQLRGVDTATTREYRGVRYAEPPVGDRRWTLPVAAGRAPGIVDASRAGSPCPQTTPLPGGQPQPSEDCLSVNVTTPLHPRRPGPLPVMVWWHGGGYTSGSGASYDARRLAERGDVVVVTVNYRLGVFGYLGLPGLPGGGDFGLADQLQSLRWVRDNATAFGADPENVTVVGESAGGMSACAALTTPASDGLVDKAVIASGSCLLDWPKGGLYPGVDAQTPYTAREQSERLGASVAEGLGCSGAEAISCLRRLPEERLMSVDAQFSNVLAYGTDLLPDDPAAVFRKGGQAPVPMIAGGNRDEHRSFIGGYLAIDPTAITDRTYPTLVADAFGDRAPAVLDRYPLVHFPSPAIAWSTVITDAAWACPTVSGARLSAARAPTWLYEFADESAPNINQVTTIPQGAAHATDTPYYFDLGGNDLLRTPRQRQIGDQMIDFWTSFAHDGTARITGGPDVRQMSTTDRTGLRFGTETTEYADLFAEHSCDLWNR</sequence>
<dbReference type="ESTHER" id="9acto-m0qmt8">
    <property type="family name" value="Carb_B_Bacteria"/>
</dbReference>
<keyword evidence="2" id="KW-0732">Signal</keyword>
<dbReference type="InterPro" id="IPR029058">
    <property type="entry name" value="AB_hydrolase_fold"/>
</dbReference>
<dbReference type="Pfam" id="PF00135">
    <property type="entry name" value="COesterase"/>
    <property type="match status" value="1"/>
</dbReference>
<dbReference type="PANTHER" id="PTHR11559">
    <property type="entry name" value="CARBOXYLESTERASE"/>
    <property type="match status" value="1"/>
</dbReference>
<dbReference type="eggNOG" id="COG2272">
    <property type="taxonomic scope" value="Bacteria"/>
</dbReference>